<feature type="region of interest" description="Disordered" evidence="1">
    <location>
        <begin position="1"/>
        <end position="50"/>
    </location>
</feature>
<accession>A0A4P9YTB7</accession>
<dbReference type="Proteomes" id="UP000278143">
    <property type="component" value="Unassembled WGS sequence"/>
</dbReference>
<keyword evidence="3" id="KW-1185">Reference proteome</keyword>
<feature type="compositionally biased region" description="Low complexity" evidence="1">
    <location>
        <begin position="85"/>
        <end position="104"/>
    </location>
</feature>
<dbReference type="AlphaFoldDB" id="A0A4P9YTB7"/>
<proteinExistence type="predicted"/>
<evidence type="ECO:0000313" key="2">
    <source>
        <dbReference type="EMBL" id="RKP23005.1"/>
    </source>
</evidence>
<sequence>MAPSPDRKRSRVEPSSRRYPSSRASTSTSNRHTTVPGNRDRTGGYIGGSTNRRAAAFHQPVLPPWHPAARLNTRNYAANPNWALQQQQQQQSYQQSYQHQSYQQQSYQQHQRFYEDNRFYYRR</sequence>
<feature type="compositionally biased region" description="Basic and acidic residues" evidence="1">
    <location>
        <begin position="1"/>
        <end position="16"/>
    </location>
</feature>
<protein>
    <submittedName>
        <fullName evidence="2">Uncharacterized protein</fullName>
    </submittedName>
</protein>
<dbReference type="EMBL" id="KZ991402">
    <property type="protein sequence ID" value="RKP23005.1"/>
    <property type="molecule type" value="Genomic_DNA"/>
</dbReference>
<name>A0A4P9YTB7_9FUNG</name>
<evidence type="ECO:0000313" key="3">
    <source>
        <dbReference type="Proteomes" id="UP000278143"/>
    </source>
</evidence>
<organism evidence="2 3">
    <name type="scientific">Syncephalis pseudoplumigaleata</name>
    <dbReference type="NCBI Taxonomy" id="1712513"/>
    <lineage>
        <taxon>Eukaryota</taxon>
        <taxon>Fungi</taxon>
        <taxon>Fungi incertae sedis</taxon>
        <taxon>Zoopagomycota</taxon>
        <taxon>Zoopagomycotina</taxon>
        <taxon>Zoopagomycetes</taxon>
        <taxon>Zoopagales</taxon>
        <taxon>Piptocephalidaceae</taxon>
        <taxon>Syncephalis</taxon>
    </lineage>
</organism>
<evidence type="ECO:0000256" key="1">
    <source>
        <dbReference type="SAM" id="MobiDB-lite"/>
    </source>
</evidence>
<gene>
    <name evidence="2" type="ORF">SYNPS1DRAFT_31303</name>
</gene>
<feature type="region of interest" description="Disordered" evidence="1">
    <location>
        <begin position="80"/>
        <end position="104"/>
    </location>
</feature>
<reference evidence="3" key="1">
    <citation type="journal article" date="2018" name="Nat. Microbiol.">
        <title>Leveraging single-cell genomics to expand the fungal tree of life.</title>
        <authorList>
            <person name="Ahrendt S.R."/>
            <person name="Quandt C.A."/>
            <person name="Ciobanu D."/>
            <person name="Clum A."/>
            <person name="Salamov A."/>
            <person name="Andreopoulos B."/>
            <person name="Cheng J.F."/>
            <person name="Woyke T."/>
            <person name="Pelin A."/>
            <person name="Henrissat B."/>
            <person name="Reynolds N.K."/>
            <person name="Benny G.L."/>
            <person name="Smith M.E."/>
            <person name="James T.Y."/>
            <person name="Grigoriev I.V."/>
        </authorList>
    </citation>
    <scope>NUCLEOTIDE SEQUENCE [LARGE SCALE GENOMIC DNA]</scope>
    <source>
        <strain evidence="3">Benny S71-1</strain>
    </source>
</reference>
<feature type="compositionally biased region" description="Low complexity" evidence="1">
    <location>
        <begin position="17"/>
        <end position="34"/>
    </location>
</feature>